<dbReference type="InterPro" id="IPR000073">
    <property type="entry name" value="AB_hydrolase_1"/>
</dbReference>
<keyword evidence="1" id="KW-0378">Hydrolase</keyword>
<reference evidence="3 4" key="1">
    <citation type="submission" date="2016-05" db="EMBL/GenBank/DDBJ databases">
        <title>Complete Genome and Methylome Analysis of Psychrotrophic Bacterial Isolates from Antarctic Lake Untersee.</title>
        <authorList>
            <person name="Fomenkov A."/>
            <person name="Akimov V.N."/>
            <person name="Vasilyeva L.V."/>
            <person name="Andersen D."/>
            <person name="Vincze T."/>
            <person name="Roberts R.J."/>
        </authorList>
    </citation>
    <scope>NUCLEOTIDE SEQUENCE [LARGE SCALE GENOMIC DNA]</scope>
    <source>
        <strain evidence="3 4">U14-5</strain>
    </source>
</reference>
<dbReference type="AlphaFoldDB" id="A0A1L7AGI4"/>
<dbReference type="STRING" id="257708.RGI145_13060"/>
<dbReference type="InterPro" id="IPR029058">
    <property type="entry name" value="AB_hydrolase_fold"/>
</dbReference>
<dbReference type="Gene3D" id="3.40.50.1820">
    <property type="entry name" value="alpha/beta hydrolase"/>
    <property type="match status" value="1"/>
</dbReference>
<evidence type="ECO:0000313" key="4">
    <source>
        <dbReference type="Proteomes" id="UP000185494"/>
    </source>
</evidence>
<evidence type="ECO:0000313" key="3">
    <source>
        <dbReference type="EMBL" id="APT57906.1"/>
    </source>
</evidence>
<accession>A0A1L7AGI4</accession>
<dbReference type="PANTHER" id="PTHR46118">
    <property type="entry name" value="PROTEIN ABHD11"/>
    <property type="match status" value="1"/>
</dbReference>
<evidence type="ECO:0000259" key="2">
    <source>
        <dbReference type="Pfam" id="PF00561"/>
    </source>
</evidence>
<dbReference type="RefSeq" id="WP_075798718.1">
    <property type="nucleotide sequence ID" value="NZ_CP015583.1"/>
</dbReference>
<proteinExistence type="predicted"/>
<feature type="domain" description="AB hydrolase-1" evidence="2">
    <location>
        <begin position="13"/>
        <end position="242"/>
    </location>
</feature>
<protein>
    <submittedName>
        <fullName evidence="3">Esterase</fullName>
    </submittedName>
</protein>
<dbReference type="SUPFAM" id="SSF53474">
    <property type="entry name" value="alpha/beta-Hydrolases"/>
    <property type="match status" value="1"/>
</dbReference>
<dbReference type="PRINTS" id="PR00111">
    <property type="entry name" value="ABHYDROLASE"/>
</dbReference>
<name>A0A1L7AGI4_9PROT</name>
<dbReference type="Proteomes" id="UP000185494">
    <property type="component" value="Chromosome 1"/>
</dbReference>
<gene>
    <name evidence="3" type="ORF">RGI145_13060</name>
</gene>
<dbReference type="EMBL" id="CP015583">
    <property type="protein sequence ID" value="APT57906.1"/>
    <property type="molecule type" value="Genomic_DNA"/>
</dbReference>
<dbReference type="PANTHER" id="PTHR46118:SF4">
    <property type="entry name" value="PROTEIN ABHD11"/>
    <property type="match status" value="1"/>
</dbReference>
<dbReference type="KEGG" id="rgi:RGI145_13060"/>
<dbReference type="Pfam" id="PF00561">
    <property type="entry name" value="Abhydrolase_1"/>
    <property type="match status" value="1"/>
</dbReference>
<dbReference type="GO" id="GO:0016787">
    <property type="term" value="F:hydrolase activity"/>
    <property type="evidence" value="ECO:0007669"/>
    <property type="project" value="UniProtKB-KW"/>
</dbReference>
<dbReference type="eggNOG" id="COG1073">
    <property type="taxonomic scope" value="Bacteria"/>
</dbReference>
<organism evidence="3 4">
    <name type="scientific">Roseomonas gilardii</name>
    <dbReference type="NCBI Taxonomy" id="257708"/>
    <lineage>
        <taxon>Bacteria</taxon>
        <taxon>Pseudomonadati</taxon>
        <taxon>Pseudomonadota</taxon>
        <taxon>Alphaproteobacteria</taxon>
        <taxon>Acetobacterales</taxon>
        <taxon>Roseomonadaceae</taxon>
        <taxon>Roseomonas</taxon>
    </lineage>
</organism>
<sequence>MRLKMLESGAGEPVALLHGLFGQGRNFGLVQRNLSERHRVLALDLRNHGDSPHEARMDYPAMAGDVAETLRAAEARPAAVLGHSMGGKVAMMLALADPGAVSRLVVADIAPRGYRPTFGAYAAAMRAIPLRPGLTRKEADAALVEAVPEAGVRAFLLQNLDLAAEPPRWRIGLEEIAAAMDGIVGWPDLPAGSRYDGPVLILRGESSDYIRPRDEDGIRALFPRARFATVAKAGHWLHAENPAGFLEALTPFLEDRA</sequence>
<evidence type="ECO:0000256" key="1">
    <source>
        <dbReference type="ARBA" id="ARBA00022801"/>
    </source>
</evidence>